<evidence type="ECO:0000313" key="3">
    <source>
        <dbReference type="Proteomes" id="UP001153199"/>
    </source>
</evidence>
<comment type="caution">
    <text evidence="2">The sequence shown here is derived from an EMBL/GenBank/DDBJ whole genome shotgun (WGS) entry which is preliminary data.</text>
</comment>
<proteinExistence type="predicted"/>
<keyword evidence="3" id="KW-1185">Reference proteome</keyword>
<protein>
    <submittedName>
        <fullName evidence="2">Uncharacterized protein</fullName>
    </submittedName>
</protein>
<dbReference type="Proteomes" id="UP001153203">
    <property type="component" value="Unassembled WGS sequence"/>
</dbReference>
<name>A0A9X4P825_9LACT</name>
<gene>
    <name evidence="2" type="ORF">NF708_08080</name>
    <name evidence="1" type="ORF">NF717_04855</name>
</gene>
<dbReference type="RefSeq" id="WP_253008800.1">
    <property type="nucleotide sequence ID" value="NZ_CP141723.1"/>
</dbReference>
<evidence type="ECO:0000313" key="4">
    <source>
        <dbReference type="Proteomes" id="UP001153203"/>
    </source>
</evidence>
<dbReference type="EMBL" id="JAMWGI010000004">
    <property type="protein sequence ID" value="MDG6193958.1"/>
    <property type="molecule type" value="Genomic_DNA"/>
</dbReference>
<dbReference type="EMBL" id="JAMWFV010000004">
    <property type="protein sequence ID" value="MDG6144984.1"/>
    <property type="molecule type" value="Genomic_DNA"/>
</dbReference>
<reference evidence="2" key="1">
    <citation type="submission" date="2022-06" db="EMBL/GenBank/DDBJ databases">
        <title>Lactococcus from bovine mastitis in China.</title>
        <authorList>
            <person name="Lin Y."/>
            <person name="Han B."/>
        </authorList>
    </citation>
    <scope>NUCLEOTIDE SEQUENCE</scope>
    <source>
        <strain evidence="2">Hebei-B-39</strain>
        <strain evidence="1">Ningxia-I-26</strain>
    </source>
</reference>
<accession>A0A9X4P825</accession>
<organism evidence="2 4">
    <name type="scientific">Lactococcus formosensis</name>
    <dbReference type="NCBI Taxonomy" id="1281486"/>
    <lineage>
        <taxon>Bacteria</taxon>
        <taxon>Bacillati</taxon>
        <taxon>Bacillota</taxon>
        <taxon>Bacilli</taxon>
        <taxon>Lactobacillales</taxon>
        <taxon>Streptococcaceae</taxon>
        <taxon>Lactococcus</taxon>
    </lineage>
</organism>
<sequence length="106" mass="11754">MENVRSFKLKNNGDFVARIQVLKLLGDKWHNVAPTSGYRDICKHAERTFDLQGITGLSAGEKVKLKAEVVLGKDKTATEEFLYDPAGLAVAYEISGTTLSNKLKRK</sequence>
<dbReference type="AlphaFoldDB" id="A0A9X4P825"/>
<evidence type="ECO:0000313" key="1">
    <source>
        <dbReference type="EMBL" id="MDG6144984.1"/>
    </source>
</evidence>
<evidence type="ECO:0000313" key="2">
    <source>
        <dbReference type="EMBL" id="MDG6193958.1"/>
    </source>
</evidence>
<dbReference type="Proteomes" id="UP001153199">
    <property type="component" value="Unassembled WGS sequence"/>
</dbReference>